<dbReference type="CTD" id="8230662"/>
<comment type="similarity">
    <text evidence="1">Belongs to the PHAF1 family.</text>
</comment>
<dbReference type="EMBL" id="DS235797">
    <property type="protein sequence ID" value="EEB17162.1"/>
    <property type="molecule type" value="Genomic_DNA"/>
</dbReference>
<dbReference type="KEGG" id="phu:Phum_PHUM455980"/>
<dbReference type="EMBL" id="AAZO01005551">
    <property type="status" value="NOT_ANNOTATED_CDS"/>
    <property type="molecule type" value="Genomic_DNA"/>
</dbReference>
<sequence>MELSIKYCFLILYFFKVCFKNDMYVYSNTDSMHFSQAVAIIQSQVGIIKGVQVLYNDMNPLTADLVINLSCDGIRLIFDSVSQRLKIIEVYNMKLIALKYCGILFNSPEIIPSIEQIEHSFGATHPGVYDLEKQLFQLNFRGLSFSFPADSKFEPGYTHGLGSLQFQNGSSPIVSRTVIYAG</sequence>
<evidence type="ECO:0000256" key="1">
    <source>
        <dbReference type="ARBA" id="ARBA00024339"/>
    </source>
</evidence>
<dbReference type="STRING" id="121224.E0VUV6"/>
<gene>
    <name evidence="3" type="primary">8230662</name>
    <name evidence="2" type="ORF">Phum_PHUM455980</name>
</gene>
<dbReference type="GO" id="GO:0005802">
    <property type="term" value="C:trans-Golgi network"/>
    <property type="evidence" value="ECO:0007669"/>
    <property type="project" value="TreeGrafter"/>
</dbReference>
<dbReference type="GeneID" id="8230662"/>
<dbReference type="AlphaFoldDB" id="E0VUV6"/>
<dbReference type="InParanoid" id="E0VUV6"/>
<keyword evidence="4" id="KW-1185">Reference proteome</keyword>
<accession>E0VUV6</accession>
<organism>
    <name type="scientific">Pediculus humanus subsp. corporis</name>
    <name type="common">Body louse</name>
    <dbReference type="NCBI Taxonomy" id="121224"/>
    <lineage>
        <taxon>Eukaryota</taxon>
        <taxon>Metazoa</taxon>
        <taxon>Ecdysozoa</taxon>
        <taxon>Arthropoda</taxon>
        <taxon>Hexapoda</taxon>
        <taxon>Insecta</taxon>
        <taxon>Pterygota</taxon>
        <taxon>Neoptera</taxon>
        <taxon>Paraneoptera</taxon>
        <taxon>Psocodea</taxon>
        <taxon>Troctomorpha</taxon>
        <taxon>Phthiraptera</taxon>
        <taxon>Anoplura</taxon>
        <taxon>Pediculidae</taxon>
        <taxon>Pediculus</taxon>
    </lineage>
</organism>
<reference evidence="2" key="1">
    <citation type="submission" date="2007-04" db="EMBL/GenBank/DDBJ databases">
        <title>Annotation of Pediculus humanus corporis strain USDA.</title>
        <authorList>
            <person name="Kirkness E."/>
            <person name="Hannick L."/>
            <person name="Hass B."/>
            <person name="Bruggner R."/>
            <person name="Lawson D."/>
            <person name="Bidwell S."/>
            <person name="Joardar V."/>
            <person name="Caler E."/>
            <person name="Walenz B."/>
            <person name="Inman J."/>
            <person name="Schobel S."/>
            <person name="Galinsky K."/>
            <person name="Amedeo P."/>
            <person name="Strausberg R."/>
        </authorList>
    </citation>
    <scope>NUCLEOTIDE SEQUENCE</scope>
    <source>
        <strain evidence="2">USDA</strain>
    </source>
</reference>
<dbReference type="InterPro" id="IPR005373">
    <property type="entry name" value="PHAF1"/>
</dbReference>
<dbReference type="HOGENOM" id="CLU_127438_0_0_1"/>
<proteinExistence type="inferred from homology"/>
<evidence type="ECO:0000313" key="4">
    <source>
        <dbReference type="Proteomes" id="UP000009046"/>
    </source>
</evidence>
<dbReference type="InterPro" id="IPR039156">
    <property type="entry name" value="PHAF1/BROMI"/>
</dbReference>
<reference evidence="3" key="3">
    <citation type="submission" date="2021-02" db="UniProtKB">
        <authorList>
            <consortium name="EnsemblMetazoa"/>
        </authorList>
    </citation>
    <scope>IDENTIFICATION</scope>
    <source>
        <strain evidence="3">USDA</strain>
    </source>
</reference>
<evidence type="ECO:0000313" key="3">
    <source>
        <dbReference type="EnsemblMetazoa" id="PHUM455980-PA"/>
    </source>
</evidence>
<reference evidence="2" key="2">
    <citation type="submission" date="2007-04" db="EMBL/GenBank/DDBJ databases">
        <title>The genome of the human body louse.</title>
        <authorList>
            <consortium name="The Human Body Louse Genome Consortium"/>
            <person name="Kirkness E."/>
            <person name="Walenz B."/>
            <person name="Hass B."/>
            <person name="Bruggner R."/>
            <person name="Strausberg R."/>
        </authorList>
    </citation>
    <scope>NUCLEOTIDE SEQUENCE</scope>
    <source>
        <strain evidence="2">USDA</strain>
    </source>
</reference>
<dbReference type="EnsemblMetazoa" id="PHUM455980-RA">
    <property type="protein sequence ID" value="PHUM455980-PA"/>
    <property type="gene ID" value="PHUM455980"/>
</dbReference>
<dbReference type="OrthoDB" id="411211at2759"/>
<dbReference type="GO" id="GO:0043001">
    <property type="term" value="P:Golgi to plasma membrane protein transport"/>
    <property type="evidence" value="ECO:0007669"/>
    <property type="project" value="TreeGrafter"/>
</dbReference>
<name>E0VUV6_PEDHC</name>
<feature type="non-terminal residue" evidence="2">
    <location>
        <position position="182"/>
    </location>
</feature>
<dbReference type="Proteomes" id="UP000009046">
    <property type="component" value="Unassembled WGS sequence"/>
</dbReference>
<dbReference type="RefSeq" id="XP_002429900.1">
    <property type="nucleotide sequence ID" value="XM_002429855.1"/>
</dbReference>
<dbReference type="PANTHER" id="PTHR13465">
    <property type="entry name" value="UPF0183 PROTEIN"/>
    <property type="match status" value="1"/>
</dbReference>
<dbReference type="Pfam" id="PF03676">
    <property type="entry name" value="PHAF1"/>
    <property type="match status" value="1"/>
</dbReference>
<protein>
    <submittedName>
        <fullName evidence="2 3">Uncharacterized protein</fullName>
    </submittedName>
</protein>
<dbReference type="eggNOG" id="KOG2819">
    <property type="taxonomic scope" value="Eukaryota"/>
</dbReference>
<evidence type="ECO:0000313" key="2">
    <source>
        <dbReference type="EMBL" id="EEB17162.1"/>
    </source>
</evidence>
<dbReference type="VEuPathDB" id="VectorBase:PHUM455980"/>
<dbReference type="PANTHER" id="PTHR13465:SF2">
    <property type="entry name" value="PHAGOSOME ASSEMBLY FACTOR 1"/>
    <property type="match status" value="1"/>
</dbReference>